<keyword evidence="2" id="KW-0413">Isomerase</keyword>
<sequence length="309" mass="33597">MQNRRDFLKNTGSLAIGGMLIPNLAEAFATKLTPKNFGVQLFTTMSIIDKDVTGTLKQIAGIGYKEIESAFSMKGGYYGMKPKEFATVVSDLGMTWQAHHIMGAPFRMPAPKPGAPVNPNAEMLKKMPPMKSLMNDTQQVVDEVAEGGAKYLVCASIPVKTSEDIKSSLEILQKAGEACKKAGLTFVYHNHTAEFEKVDGQLPFDIFTSQISADLLKFELDLAWATKAGVNIPALFTKHPSRFPLFHVKDLNKETLLPVEVGTGIVDFKSIFAAADTAGVKHLFIEQDGAPSPIDNLTTSFGNLKKITA</sequence>
<accession>A0A841EDW3</accession>
<keyword evidence="3" id="KW-1185">Reference proteome</keyword>
<organism evidence="2 3">
    <name type="scientific">Arcicella rosea</name>
    <dbReference type="NCBI Taxonomy" id="502909"/>
    <lineage>
        <taxon>Bacteria</taxon>
        <taxon>Pseudomonadati</taxon>
        <taxon>Bacteroidota</taxon>
        <taxon>Cytophagia</taxon>
        <taxon>Cytophagales</taxon>
        <taxon>Flectobacillaceae</taxon>
        <taxon>Arcicella</taxon>
    </lineage>
</organism>
<protein>
    <submittedName>
        <fullName evidence="2">Sugar phosphate isomerase/epimerase</fullName>
    </submittedName>
</protein>
<dbReference type="PANTHER" id="PTHR12110:SF41">
    <property type="entry name" value="INOSOSE DEHYDRATASE"/>
    <property type="match status" value="1"/>
</dbReference>
<dbReference type="AlphaFoldDB" id="A0A841EDW3"/>
<dbReference type="InterPro" id="IPR006311">
    <property type="entry name" value="TAT_signal"/>
</dbReference>
<dbReference type="GO" id="GO:0016853">
    <property type="term" value="F:isomerase activity"/>
    <property type="evidence" value="ECO:0007669"/>
    <property type="project" value="UniProtKB-KW"/>
</dbReference>
<dbReference type="Pfam" id="PF01261">
    <property type="entry name" value="AP_endonuc_2"/>
    <property type="match status" value="1"/>
</dbReference>
<comment type="caution">
    <text evidence="2">The sequence shown here is derived from an EMBL/GenBank/DDBJ whole genome shotgun (WGS) entry which is preliminary data.</text>
</comment>
<evidence type="ECO:0000313" key="3">
    <source>
        <dbReference type="Proteomes" id="UP000524404"/>
    </source>
</evidence>
<dbReference type="EMBL" id="JACHKT010000001">
    <property type="protein sequence ID" value="MBB6001372.1"/>
    <property type="molecule type" value="Genomic_DNA"/>
</dbReference>
<dbReference type="InterPro" id="IPR036237">
    <property type="entry name" value="Xyl_isomerase-like_sf"/>
</dbReference>
<dbReference type="PROSITE" id="PS51318">
    <property type="entry name" value="TAT"/>
    <property type="match status" value="1"/>
</dbReference>
<evidence type="ECO:0000313" key="2">
    <source>
        <dbReference type="EMBL" id="MBB6001372.1"/>
    </source>
</evidence>
<reference evidence="2 3" key="1">
    <citation type="submission" date="2020-08" db="EMBL/GenBank/DDBJ databases">
        <title>Functional genomics of gut bacteria from endangered species of beetles.</title>
        <authorList>
            <person name="Carlos-Shanley C."/>
        </authorList>
    </citation>
    <scope>NUCLEOTIDE SEQUENCE [LARGE SCALE GENOMIC DNA]</scope>
    <source>
        <strain evidence="2 3">S00070</strain>
    </source>
</reference>
<gene>
    <name evidence="2" type="ORF">HNP25_000011</name>
</gene>
<dbReference type="RefSeq" id="WP_184128226.1">
    <property type="nucleotide sequence ID" value="NZ_JACHKT010000001.1"/>
</dbReference>
<dbReference type="InterPro" id="IPR050312">
    <property type="entry name" value="IolE/XylAMocC-like"/>
</dbReference>
<name>A0A841EDW3_9BACT</name>
<dbReference type="InterPro" id="IPR013022">
    <property type="entry name" value="Xyl_isomerase-like_TIM-brl"/>
</dbReference>
<proteinExistence type="predicted"/>
<feature type="domain" description="Xylose isomerase-like TIM barrel" evidence="1">
    <location>
        <begin position="58"/>
        <end position="285"/>
    </location>
</feature>
<dbReference type="Proteomes" id="UP000524404">
    <property type="component" value="Unassembled WGS sequence"/>
</dbReference>
<dbReference type="Gene3D" id="3.20.20.150">
    <property type="entry name" value="Divalent-metal-dependent TIM barrel enzymes"/>
    <property type="match status" value="1"/>
</dbReference>
<evidence type="ECO:0000259" key="1">
    <source>
        <dbReference type="Pfam" id="PF01261"/>
    </source>
</evidence>
<dbReference type="SUPFAM" id="SSF51658">
    <property type="entry name" value="Xylose isomerase-like"/>
    <property type="match status" value="1"/>
</dbReference>
<dbReference type="PANTHER" id="PTHR12110">
    <property type="entry name" value="HYDROXYPYRUVATE ISOMERASE"/>
    <property type="match status" value="1"/>
</dbReference>